<dbReference type="AlphaFoldDB" id="A0A1Q9HHP5"/>
<feature type="transmembrane region" description="Helical" evidence="1">
    <location>
        <begin position="12"/>
        <end position="34"/>
    </location>
</feature>
<keyword evidence="1" id="KW-1133">Transmembrane helix</keyword>
<keyword evidence="1" id="KW-0472">Membrane</keyword>
<dbReference type="RefSeq" id="WP_075708704.1">
    <property type="nucleotide sequence ID" value="NZ_MJMJ01000013.1"/>
</dbReference>
<accession>A0A1Q9HHP5</accession>
<comment type="caution">
    <text evidence="2">The sequence shown here is derived from an EMBL/GenBank/DDBJ whole genome shotgun (WGS) entry which is preliminary data.</text>
</comment>
<dbReference type="Proteomes" id="UP000186313">
    <property type="component" value="Unassembled WGS sequence"/>
</dbReference>
<organism evidence="2 3">
    <name type="scientific">Vibrio panuliri</name>
    <dbReference type="NCBI Taxonomy" id="1381081"/>
    <lineage>
        <taxon>Bacteria</taxon>
        <taxon>Pseudomonadati</taxon>
        <taxon>Pseudomonadota</taxon>
        <taxon>Gammaproteobacteria</taxon>
        <taxon>Vibrionales</taxon>
        <taxon>Vibrionaceae</taxon>
        <taxon>Vibrio</taxon>
    </lineage>
</organism>
<sequence length="585" mass="65587">MHKLDLTKMLKWETVIYLSHALFLSVIISTGGVIQELIDGILFGVQANLIDSIYEGGIALNEYHLFDWATSPYLITLILPCYFVVLMSLKPDSATMKNLTLMGGLYILLCVSDTLINLIYKDVDFTPLSTHYIYNFFGTLAIFLLYKLIVLSSRELLIKIDTDSKALFKFIEPLIMAAASVLYLTLLFVIQSSTMTVSPSHINITIKPPLDLFYSTNNNNSSNENRGFDIPIVKSRINKLDWKLFSTDMSIDYLIDSSVSTALEVRVLNGCGINPTISEIEEYLALTPAITIPNISNTLLEFDDGQVDMRLLSNGFVNESISLDNSSIKQASITLEEDDDKYRISRFIANDETISHNSWEGTTTYIFFLSGFSQDKEKPMRTARIASNELNAKFNFSFVNVNLEKPIDSMCTSLPISKNGNYEIETPIGGLALTFISDNNQTPFTFRQGKHNSSIEGISGWVFKEHVDEKQLERTIDNGLLSFIAGSAKITSLNVDGEPYSVHDRHSIAIKKGEIVASHTDNGTIRLVGSAGVFFLDNKRVNQSRWEKLGTEYQLAILTIIFATIAFCVKQFVKHTQNNQIKTKD</sequence>
<protein>
    <submittedName>
        <fullName evidence="2">Uncharacterized protein</fullName>
    </submittedName>
</protein>
<name>A0A1Q9HHP5_9VIBR</name>
<dbReference type="OrthoDB" id="9255996at2"/>
<feature type="transmembrane region" description="Helical" evidence="1">
    <location>
        <begin position="101"/>
        <end position="120"/>
    </location>
</feature>
<keyword evidence="1" id="KW-0812">Transmembrane</keyword>
<feature type="transmembrane region" description="Helical" evidence="1">
    <location>
        <begin position="70"/>
        <end position="89"/>
    </location>
</feature>
<feature type="transmembrane region" description="Helical" evidence="1">
    <location>
        <begin position="132"/>
        <end position="149"/>
    </location>
</feature>
<evidence type="ECO:0000313" key="3">
    <source>
        <dbReference type="Proteomes" id="UP000186313"/>
    </source>
</evidence>
<dbReference type="EMBL" id="MJMJ01000013">
    <property type="protein sequence ID" value="OLQ89658.1"/>
    <property type="molecule type" value="Genomic_DNA"/>
</dbReference>
<evidence type="ECO:0000313" key="2">
    <source>
        <dbReference type="EMBL" id="OLQ89658.1"/>
    </source>
</evidence>
<gene>
    <name evidence="2" type="ORF">BIY22_19260</name>
</gene>
<proteinExistence type="predicted"/>
<feature type="transmembrane region" description="Helical" evidence="1">
    <location>
        <begin position="170"/>
        <end position="190"/>
    </location>
</feature>
<evidence type="ECO:0000256" key="1">
    <source>
        <dbReference type="SAM" id="Phobius"/>
    </source>
</evidence>
<reference evidence="2 3" key="1">
    <citation type="submission" date="2016-09" db="EMBL/GenBank/DDBJ databases">
        <title>Genomic Taxonomy of the Vibrionaceae.</title>
        <authorList>
            <person name="Gonzalez-Castillo A."/>
            <person name="Gomez-Gil B."/>
            <person name="Enciso-Ibarra K."/>
        </authorList>
    </citation>
    <scope>NUCLEOTIDE SEQUENCE [LARGE SCALE GENOMIC DNA]</scope>
    <source>
        <strain evidence="2 3">CAIM 703</strain>
    </source>
</reference>